<evidence type="ECO:0000259" key="5">
    <source>
        <dbReference type="SMART" id="SM00732"/>
    </source>
</evidence>
<evidence type="ECO:0000256" key="3">
    <source>
        <dbReference type="ARBA" id="ARBA00022722"/>
    </source>
</evidence>
<dbReference type="CDD" id="cd16964">
    <property type="entry name" value="YqgF"/>
    <property type="match status" value="1"/>
</dbReference>
<dbReference type="NCBIfam" id="TIGR00250">
    <property type="entry name" value="RNAse_H_YqgF"/>
    <property type="match status" value="1"/>
</dbReference>
<name>A0A382SED3_9ZZZZ</name>
<dbReference type="InterPro" id="IPR005227">
    <property type="entry name" value="YqgF"/>
</dbReference>
<keyword evidence="4" id="KW-0378">Hydrolase</keyword>
<evidence type="ECO:0000313" key="6">
    <source>
        <dbReference type="EMBL" id="SVD08213.1"/>
    </source>
</evidence>
<dbReference type="GO" id="GO:0005829">
    <property type="term" value="C:cytosol"/>
    <property type="evidence" value="ECO:0007669"/>
    <property type="project" value="TreeGrafter"/>
</dbReference>
<evidence type="ECO:0000256" key="1">
    <source>
        <dbReference type="ARBA" id="ARBA00022490"/>
    </source>
</evidence>
<organism evidence="6">
    <name type="scientific">marine metagenome</name>
    <dbReference type="NCBI Taxonomy" id="408172"/>
    <lineage>
        <taxon>unclassified sequences</taxon>
        <taxon>metagenomes</taxon>
        <taxon>ecological metagenomes</taxon>
    </lineage>
</organism>
<dbReference type="SUPFAM" id="SSF53098">
    <property type="entry name" value="Ribonuclease H-like"/>
    <property type="match status" value="1"/>
</dbReference>
<dbReference type="HAMAP" id="MF_00651">
    <property type="entry name" value="Nuclease_YqgF"/>
    <property type="match status" value="1"/>
</dbReference>
<dbReference type="GO" id="GO:0000967">
    <property type="term" value="P:rRNA 5'-end processing"/>
    <property type="evidence" value="ECO:0007669"/>
    <property type="project" value="TreeGrafter"/>
</dbReference>
<dbReference type="EMBL" id="UINC01128454">
    <property type="protein sequence ID" value="SVD08213.1"/>
    <property type="molecule type" value="Genomic_DNA"/>
</dbReference>
<dbReference type="GO" id="GO:0004518">
    <property type="term" value="F:nuclease activity"/>
    <property type="evidence" value="ECO:0007669"/>
    <property type="project" value="UniProtKB-KW"/>
</dbReference>
<protein>
    <recommendedName>
        <fullName evidence="5">YqgF/RNase H-like domain-containing protein</fullName>
    </recommendedName>
</protein>
<dbReference type="InterPro" id="IPR012337">
    <property type="entry name" value="RNaseH-like_sf"/>
</dbReference>
<evidence type="ECO:0000256" key="2">
    <source>
        <dbReference type="ARBA" id="ARBA00022517"/>
    </source>
</evidence>
<feature type="non-terminal residue" evidence="6">
    <location>
        <position position="119"/>
    </location>
</feature>
<feature type="domain" description="YqgF/RNase H-like" evidence="5">
    <location>
        <begin position="17"/>
        <end position="117"/>
    </location>
</feature>
<dbReference type="InterPro" id="IPR037027">
    <property type="entry name" value="YqgF/RNaseH-like_dom_sf"/>
</dbReference>
<reference evidence="6" key="1">
    <citation type="submission" date="2018-05" db="EMBL/GenBank/DDBJ databases">
        <authorList>
            <person name="Lanie J.A."/>
            <person name="Ng W.-L."/>
            <person name="Kazmierczak K.M."/>
            <person name="Andrzejewski T.M."/>
            <person name="Davidsen T.M."/>
            <person name="Wayne K.J."/>
            <person name="Tettelin H."/>
            <person name="Glass J.I."/>
            <person name="Rusch D."/>
            <person name="Podicherti R."/>
            <person name="Tsui H.-C.T."/>
            <person name="Winkler M.E."/>
        </authorList>
    </citation>
    <scope>NUCLEOTIDE SEQUENCE</scope>
</reference>
<dbReference type="Pfam" id="PF03652">
    <property type="entry name" value="RuvX"/>
    <property type="match status" value="1"/>
</dbReference>
<proteinExistence type="inferred from homology"/>
<dbReference type="AlphaFoldDB" id="A0A382SED3"/>
<sequence length="119" mass="13217">MPTIKPEALRGAVAARKRLLGLDLGSKTIGLALSDTTWRIASPLETIRRRKFSADVDRLFSLVDEHHVGGLVLGLPMNMDGSEGPRCQSTRAFADNIQRQRYIPITFQDERLSTAAVER</sequence>
<dbReference type="PANTHER" id="PTHR33317">
    <property type="entry name" value="POLYNUCLEOTIDYL TRANSFERASE, RIBONUCLEASE H-LIKE SUPERFAMILY PROTEIN"/>
    <property type="match status" value="1"/>
</dbReference>
<dbReference type="PANTHER" id="PTHR33317:SF4">
    <property type="entry name" value="POLYNUCLEOTIDYL TRANSFERASE, RIBONUCLEASE H-LIKE SUPERFAMILY PROTEIN"/>
    <property type="match status" value="1"/>
</dbReference>
<dbReference type="GO" id="GO:0016787">
    <property type="term" value="F:hydrolase activity"/>
    <property type="evidence" value="ECO:0007669"/>
    <property type="project" value="UniProtKB-KW"/>
</dbReference>
<dbReference type="Gene3D" id="3.30.420.140">
    <property type="entry name" value="YqgF/RNase H-like domain"/>
    <property type="match status" value="1"/>
</dbReference>
<evidence type="ECO:0000256" key="4">
    <source>
        <dbReference type="ARBA" id="ARBA00022801"/>
    </source>
</evidence>
<dbReference type="InterPro" id="IPR006641">
    <property type="entry name" value="YqgF/RNaseH-like_dom"/>
</dbReference>
<keyword evidence="3" id="KW-0540">Nuclease</keyword>
<keyword evidence="1" id="KW-0963">Cytoplasm</keyword>
<gene>
    <name evidence="6" type="ORF">METZ01_LOCUS361067</name>
</gene>
<accession>A0A382SED3</accession>
<keyword evidence="2" id="KW-0690">Ribosome biogenesis</keyword>
<dbReference type="SMART" id="SM00732">
    <property type="entry name" value="YqgFc"/>
    <property type="match status" value="1"/>
</dbReference>